<dbReference type="Pfam" id="PF04264">
    <property type="entry name" value="YceI"/>
    <property type="match status" value="1"/>
</dbReference>
<evidence type="ECO:0000256" key="1">
    <source>
        <dbReference type="SAM" id="SignalP"/>
    </source>
</evidence>
<organism evidence="3 4">
    <name type="scientific">Pseudoduganella aquatica</name>
    <dbReference type="NCBI Taxonomy" id="2660641"/>
    <lineage>
        <taxon>Bacteria</taxon>
        <taxon>Pseudomonadati</taxon>
        <taxon>Pseudomonadota</taxon>
        <taxon>Betaproteobacteria</taxon>
        <taxon>Burkholderiales</taxon>
        <taxon>Oxalobacteraceae</taxon>
        <taxon>Telluria group</taxon>
        <taxon>Pseudoduganella</taxon>
    </lineage>
</organism>
<sequence>MKFSSKLFAIAALASGMASNGATAAPVSYDVDPHHTFPSFEADHMGISFWRGKINKNSGKIVLDREAGQGTVDIAIDLSSIDFGEDLLNKWALGKDFFDVKKHGKTARYSGKLNLANGDPTEVQGQLTLMGVTRPLTLKLNRFKCIPHPMLKRELCGADAAATFNREEFGLAAGKDYGFSMDVALRIQVEAVAAK</sequence>
<name>A0A7X4KK52_9BURK</name>
<keyword evidence="1" id="KW-0732">Signal</keyword>
<dbReference type="Gene3D" id="2.40.128.110">
    <property type="entry name" value="Lipid/polyisoprenoid-binding, YceI-like"/>
    <property type="match status" value="1"/>
</dbReference>
<dbReference type="AlphaFoldDB" id="A0A7X4KK52"/>
<reference evidence="3 4" key="1">
    <citation type="submission" date="2019-12" db="EMBL/GenBank/DDBJ databases">
        <title>Novel species isolated from a subtropical stream in China.</title>
        <authorList>
            <person name="Lu H."/>
        </authorList>
    </citation>
    <scope>NUCLEOTIDE SEQUENCE [LARGE SCALE GENOMIC DNA]</scope>
    <source>
        <strain evidence="3 4">FT127W</strain>
    </source>
</reference>
<protein>
    <submittedName>
        <fullName evidence="3">Polyisoprenoid-binding protein</fullName>
    </submittedName>
</protein>
<evidence type="ECO:0000313" key="4">
    <source>
        <dbReference type="Proteomes" id="UP000450676"/>
    </source>
</evidence>
<feature type="signal peptide" evidence="1">
    <location>
        <begin position="1"/>
        <end position="24"/>
    </location>
</feature>
<dbReference type="PANTHER" id="PTHR34406:SF1">
    <property type="entry name" value="PROTEIN YCEI"/>
    <property type="match status" value="1"/>
</dbReference>
<comment type="caution">
    <text evidence="3">The sequence shown here is derived from an EMBL/GenBank/DDBJ whole genome shotgun (WGS) entry which is preliminary data.</text>
</comment>
<keyword evidence="4" id="KW-1185">Reference proteome</keyword>
<dbReference type="SUPFAM" id="SSF101874">
    <property type="entry name" value="YceI-like"/>
    <property type="match status" value="1"/>
</dbReference>
<dbReference type="PANTHER" id="PTHR34406">
    <property type="entry name" value="PROTEIN YCEI"/>
    <property type="match status" value="1"/>
</dbReference>
<dbReference type="RefSeq" id="WP_161070132.1">
    <property type="nucleotide sequence ID" value="NZ_WWCU01000001.1"/>
</dbReference>
<evidence type="ECO:0000313" key="3">
    <source>
        <dbReference type="EMBL" id="MYN05727.1"/>
    </source>
</evidence>
<accession>A0A7X4KK52</accession>
<proteinExistence type="predicted"/>
<dbReference type="EMBL" id="WWCU01000001">
    <property type="protein sequence ID" value="MYN05727.1"/>
    <property type="molecule type" value="Genomic_DNA"/>
</dbReference>
<dbReference type="InterPro" id="IPR007372">
    <property type="entry name" value="Lipid/polyisoprenoid-bd_YceI"/>
</dbReference>
<evidence type="ECO:0000259" key="2">
    <source>
        <dbReference type="SMART" id="SM00867"/>
    </source>
</evidence>
<feature type="domain" description="Lipid/polyisoprenoid-binding YceI-like" evidence="2">
    <location>
        <begin position="28"/>
        <end position="192"/>
    </location>
</feature>
<gene>
    <name evidence="3" type="ORF">GTP77_00065</name>
</gene>
<dbReference type="InterPro" id="IPR036761">
    <property type="entry name" value="TTHA0802/YceI-like_sf"/>
</dbReference>
<feature type="chain" id="PRO_5031312268" evidence="1">
    <location>
        <begin position="25"/>
        <end position="195"/>
    </location>
</feature>
<dbReference type="SMART" id="SM00867">
    <property type="entry name" value="YceI"/>
    <property type="match status" value="1"/>
</dbReference>
<dbReference type="Proteomes" id="UP000450676">
    <property type="component" value="Unassembled WGS sequence"/>
</dbReference>